<feature type="chain" id="PRO_5020616521" description="DUF4758 domain-containing protein" evidence="2">
    <location>
        <begin position="20"/>
        <end position="617"/>
    </location>
</feature>
<sequence>MWTAIAGFLFVLLFANALGDESERPRLFGVPTRRGLVDNDDPNHLRAAENSHRRILFDQLETDKATSIFASVEKNPLTRTTVDTTLSYTKAPVNLDEILRKRRSPIIADFDPEQKNLEAANDRHEVHVDEVTTKEPRKAKILFVSELDDDPFEIPETATEQSLLKDIVQPTLPQEGAQPETATKETEELKGEEMTTERPAVQKHEGVVSVIDDDAQFVPEKRTVVRHLHANNLRTTLNKLRLRRSVVDSATEVLDRSEIQNATISTPPEHSGARTTMKTPIQRTVKTPNTSNFVALDNQSSREVVEREEIRVIPKLVRKGTVAPTTTSEPLLPHVPVKVLSEKTVNVIDIDAIENITEIATSTFPPVVAKQAIGPDGPPIVWNEFIVGEGRRILVKSIPAVYLNGQVNLPTAPFQHSGVMQASKKNIAIVESEAVVAKDPLPVTVRRESHHVTDRPSTTLKVSVIDESQESAQQPEVRDQVKNEDLQVLRIFEREGTTRTAMVTKQMVTSPSPQTSVSVIPRIVKPTLSHEAAMKVAARNAPFPPDVPMAKSDIPDPKQFSKNTPMLISIKQRAAAMRSNGQKLKFRARDFTPASKRRSRPVNSRFSARRSPKNRGW</sequence>
<gene>
    <name evidence="3" type="ORF">L596_001604</name>
</gene>
<name>A0A4U8UPB5_STECR</name>
<dbReference type="EMBL" id="AZBU02000001">
    <property type="protein sequence ID" value="TMS33917.1"/>
    <property type="molecule type" value="Genomic_DNA"/>
</dbReference>
<feature type="signal peptide" evidence="2">
    <location>
        <begin position="1"/>
        <end position="19"/>
    </location>
</feature>
<reference evidence="3 4" key="2">
    <citation type="journal article" date="2019" name="G3 (Bethesda)">
        <title>Hybrid Assembly of the Genome of the Entomopathogenic Nematode Steinernema carpocapsae Identifies the X-Chromosome.</title>
        <authorList>
            <person name="Serra L."/>
            <person name="Macchietto M."/>
            <person name="Macias-Munoz A."/>
            <person name="McGill C.J."/>
            <person name="Rodriguez I.M."/>
            <person name="Rodriguez B."/>
            <person name="Murad R."/>
            <person name="Mortazavi A."/>
        </authorList>
    </citation>
    <scope>NUCLEOTIDE SEQUENCE [LARGE SCALE GENOMIC DNA]</scope>
    <source>
        <strain evidence="3 4">ALL</strain>
    </source>
</reference>
<dbReference type="Proteomes" id="UP000298663">
    <property type="component" value="Chromosome X"/>
</dbReference>
<dbReference type="EMBL" id="CM016762">
    <property type="protein sequence ID" value="TMS33917.1"/>
    <property type="molecule type" value="Genomic_DNA"/>
</dbReference>
<comment type="caution">
    <text evidence="3">The sequence shown here is derived from an EMBL/GenBank/DDBJ whole genome shotgun (WGS) entry which is preliminary data.</text>
</comment>
<organism evidence="3 4">
    <name type="scientific">Steinernema carpocapsae</name>
    <name type="common">Entomopathogenic nematode</name>
    <dbReference type="NCBI Taxonomy" id="34508"/>
    <lineage>
        <taxon>Eukaryota</taxon>
        <taxon>Metazoa</taxon>
        <taxon>Ecdysozoa</taxon>
        <taxon>Nematoda</taxon>
        <taxon>Chromadorea</taxon>
        <taxon>Rhabditida</taxon>
        <taxon>Tylenchina</taxon>
        <taxon>Panagrolaimomorpha</taxon>
        <taxon>Strongyloidoidea</taxon>
        <taxon>Steinernematidae</taxon>
        <taxon>Steinernema</taxon>
    </lineage>
</organism>
<feature type="compositionally biased region" description="Basic residues" evidence="1">
    <location>
        <begin position="607"/>
        <end position="617"/>
    </location>
</feature>
<reference evidence="3 4" key="1">
    <citation type="journal article" date="2015" name="Genome Biol.">
        <title>Comparative genomics of Steinernema reveals deeply conserved gene regulatory networks.</title>
        <authorList>
            <person name="Dillman A.R."/>
            <person name="Macchietto M."/>
            <person name="Porter C.F."/>
            <person name="Rogers A."/>
            <person name="Williams B."/>
            <person name="Antoshechkin I."/>
            <person name="Lee M.M."/>
            <person name="Goodwin Z."/>
            <person name="Lu X."/>
            <person name="Lewis E.E."/>
            <person name="Goodrich-Blair H."/>
            <person name="Stock S.P."/>
            <person name="Adams B.J."/>
            <person name="Sternberg P.W."/>
            <person name="Mortazavi A."/>
        </authorList>
    </citation>
    <scope>NUCLEOTIDE SEQUENCE [LARGE SCALE GENOMIC DNA]</scope>
    <source>
        <strain evidence="3 4">ALL</strain>
    </source>
</reference>
<evidence type="ECO:0000256" key="2">
    <source>
        <dbReference type="SAM" id="SignalP"/>
    </source>
</evidence>
<dbReference type="AlphaFoldDB" id="A0A4U8UPB5"/>
<feature type="compositionally biased region" description="Basic and acidic residues" evidence="1">
    <location>
        <begin position="182"/>
        <end position="199"/>
    </location>
</feature>
<accession>A0A4U8UPB5</accession>
<keyword evidence="4" id="KW-1185">Reference proteome</keyword>
<feature type="region of interest" description="Disordered" evidence="1">
    <location>
        <begin position="171"/>
        <end position="199"/>
    </location>
</feature>
<protein>
    <recommendedName>
        <fullName evidence="5">DUF4758 domain-containing protein</fullName>
    </recommendedName>
</protein>
<keyword evidence="2" id="KW-0732">Signal</keyword>
<feature type="region of interest" description="Disordered" evidence="1">
    <location>
        <begin position="578"/>
        <end position="617"/>
    </location>
</feature>
<evidence type="ECO:0000313" key="4">
    <source>
        <dbReference type="Proteomes" id="UP000298663"/>
    </source>
</evidence>
<evidence type="ECO:0008006" key="5">
    <source>
        <dbReference type="Google" id="ProtNLM"/>
    </source>
</evidence>
<evidence type="ECO:0000313" key="3">
    <source>
        <dbReference type="EMBL" id="TMS33917.1"/>
    </source>
</evidence>
<proteinExistence type="predicted"/>
<evidence type="ECO:0000256" key="1">
    <source>
        <dbReference type="SAM" id="MobiDB-lite"/>
    </source>
</evidence>